<evidence type="ECO:0000313" key="14">
    <source>
        <dbReference type="Proteomes" id="UP000215914"/>
    </source>
</evidence>
<dbReference type="Pfam" id="PF06203">
    <property type="entry name" value="CCT"/>
    <property type="match status" value="1"/>
</dbReference>
<evidence type="ECO:0000256" key="9">
    <source>
        <dbReference type="SAM" id="MobiDB-lite"/>
    </source>
</evidence>
<dbReference type="EMBL" id="CM007895">
    <property type="protein sequence ID" value="OTG22229.1"/>
    <property type="molecule type" value="Genomic_DNA"/>
</dbReference>
<dbReference type="InterPro" id="IPR000315">
    <property type="entry name" value="Znf_B-box"/>
</dbReference>
<gene>
    <name evidence="13" type="ORF">HannXRQ_Chr06g0169231</name>
    <name evidence="12" type="ORF">HanXRQr2_Chr06g0245151</name>
</gene>
<dbReference type="InterPro" id="IPR052453">
    <property type="entry name" value="CONSTANS-like_ZF"/>
</dbReference>
<keyword evidence="4 7" id="KW-0863">Zinc-finger</keyword>
<evidence type="ECO:0000256" key="1">
    <source>
        <dbReference type="ARBA" id="ARBA00004123"/>
    </source>
</evidence>
<evidence type="ECO:0000313" key="13">
    <source>
        <dbReference type="EMBL" id="OTG22229.1"/>
    </source>
</evidence>
<dbReference type="OrthoDB" id="153872at2759"/>
<evidence type="ECO:0000256" key="3">
    <source>
        <dbReference type="ARBA" id="ARBA00022723"/>
    </source>
</evidence>
<dbReference type="InParanoid" id="A0A251UGN7"/>
<dbReference type="Pfam" id="PF00643">
    <property type="entry name" value="zf-B_box"/>
    <property type="match status" value="1"/>
</dbReference>
<keyword evidence="14" id="KW-1185">Reference proteome</keyword>
<dbReference type="PROSITE" id="PS50119">
    <property type="entry name" value="ZF_BBOX"/>
    <property type="match status" value="1"/>
</dbReference>
<feature type="region of interest" description="Disordered" evidence="9">
    <location>
        <begin position="68"/>
        <end position="99"/>
    </location>
</feature>
<keyword evidence="6 8" id="KW-0539">Nucleus</keyword>
<dbReference type="AlphaFoldDB" id="A0A251UGN7"/>
<dbReference type="PROSITE" id="PS51017">
    <property type="entry name" value="CCT"/>
    <property type="match status" value="1"/>
</dbReference>
<evidence type="ECO:0000256" key="8">
    <source>
        <dbReference type="PROSITE-ProRule" id="PRU00357"/>
    </source>
</evidence>
<dbReference type="InterPro" id="IPR049808">
    <property type="entry name" value="CONSTANS-like_Bbox1"/>
</dbReference>
<comment type="subcellular location">
    <subcellularLocation>
        <location evidence="1 8">Nucleus</location>
    </subcellularLocation>
</comment>
<comment type="similarity">
    <text evidence="2">Belongs to the CONSTANS family.</text>
</comment>
<evidence type="ECO:0000256" key="2">
    <source>
        <dbReference type="ARBA" id="ARBA00010024"/>
    </source>
</evidence>
<dbReference type="SMART" id="SM00336">
    <property type="entry name" value="BBOX"/>
    <property type="match status" value="1"/>
</dbReference>
<protein>
    <submittedName>
        <fullName evidence="13">Putative B-box type zinc finger protein with CCT domain-containing protein</fullName>
    </submittedName>
    <submittedName>
        <fullName evidence="12">Transcription factor C2C2-CO-like family</fullName>
    </submittedName>
</protein>
<sequence>MIEGKKPANSVGGKMVRACDRCVRKQARWYCAADDAFLCQSCDASIHGANHFGGQHERVLLQTGPSKPFGSGEPEPTWHQGFTRRARTPRKRAKSSFKVEGKKTTINSSVSLVPEIGSSDASLLDDDEEVEQQQRLLYCVPVFDAFETELCNESNEIGRSLPFMVDNNQEDQTCHLDDLHGFGHPTDDNLELMEFAADVESFLGKEFDNTSCKIEDLGLTNNYKEEDDTKNIETCFDENKVKVEDKEVEEILGFDFDATRETLDWDFDYESTMMIKEEEMKVVAGIEREHTMTVLSDQCNEKKVRTSSMILRINYEDVINTWGDQGSPWTNGIRPELNSDGYWPDFMGSQCAWNTNPSYGGVGRCGGGREARVSRYREKRRSRLFSKKIRYEVRKLNAEKRPRMKGRFVKRGTFEEPPSTSCFPTYLIKTN</sequence>
<reference evidence="12" key="3">
    <citation type="submission" date="2020-06" db="EMBL/GenBank/DDBJ databases">
        <title>Helianthus annuus Genome sequencing and assembly Release 2.</title>
        <authorList>
            <person name="Gouzy J."/>
            <person name="Langlade N."/>
            <person name="Munos S."/>
        </authorList>
    </citation>
    <scope>NUCLEOTIDE SEQUENCE</scope>
    <source>
        <tissue evidence="12">Leaves</tissue>
    </source>
</reference>
<accession>A0A251UGN7</accession>
<reference evidence="12 14" key="1">
    <citation type="journal article" date="2017" name="Nature">
        <title>The sunflower genome provides insights into oil metabolism, flowering and Asterid evolution.</title>
        <authorList>
            <person name="Badouin H."/>
            <person name="Gouzy J."/>
            <person name="Grassa C.J."/>
            <person name="Murat F."/>
            <person name="Staton S.E."/>
            <person name="Cottret L."/>
            <person name="Lelandais-Briere C."/>
            <person name="Owens G.L."/>
            <person name="Carrere S."/>
            <person name="Mayjonade B."/>
            <person name="Legrand L."/>
            <person name="Gill N."/>
            <person name="Kane N.C."/>
            <person name="Bowers J.E."/>
            <person name="Hubner S."/>
            <person name="Bellec A."/>
            <person name="Berard A."/>
            <person name="Berges H."/>
            <person name="Blanchet N."/>
            <person name="Boniface M.C."/>
            <person name="Brunel D."/>
            <person name="Catrice O."/>
            <person name="Chaidir N."/>
            <person name="Claudel C."/>
            <person name="Donnadieu C."/>
            <person name="Faraut T."/>
            <person name="Fievet G."/>
            <person name="Helmstetter N."/>
            <person name="King M."/>
            <person name="Knapp S.J."/>
            <person name="Lai Z."/>
            <person name="Le Paslier M.C."/>
            <person name="Lippi Y."/>
            <person name="Lorenzon L."/>
            <person name="Mandel J.R."/>
            <person name="Marage G."/>
            <person name="Marchand G."/>
            <person name="Marquand E."/>
            <person name="Bret-Mestries E."/>
            <person name="Morien E."/>
            <person name="Nambeesan S."/>
            <person name="Nguyen T."/>
            <person name="Pegot-Espagnet P."/>
            <person name="Pouilly N."/>
            <person name="Raftis F."/>
            <person name="Sallet E."/>
            <person name="Schiex T."/>
            <person name="Thomas J."/>
            <person name="Vandecasteele C."/>
            <person name="Vares D."/>
            <person name="Vear F."/>
            <person name="Vautrin S."/>
            <person name="Crespi M."/>
            <person name="Mangin B."/>
            <person name="Burke J.M."/>
            <person name="Salse J."/>
            <person name="Munos S."/>
            <person name="Vincourt P."/>
            <person name="Rieseberg L.H."/>
            <person name="Langlade N.B."/>
        </authorList>
    </citation>
    <scope>NUCLEOTIDE SEQUENCE [LARGE SCALE GENOMIC DNA]</scope>
    <source>
        <strain evidence="14">cv. SF193</strain>
        <tissue evidence="12">Leaves</tissue>
    </source>
</reference>
<evidence type="ECO:0000256" key="5">
    <source>
        <dbReference type="ARBA" id="ARBA00022833"/>
    </source>
</evidence>
<dbReference type="Proteomes" id="UP000215914">
    <property type="component" value="Chromosome 6"/>
</dbReference>
<dbReference type="EMBL" id="MNCJ02000321">
    <property type="protein sequence ID" value="KAF5801187.1"/>
    <property type="molecule type" value="Genomic_DNA"/>
</dbReference>
<evidence type="ECO:0000256" key="7">
    <source>
        <dbReference type="PROSITE-ProRule" id="PRU00024"/>
    </source>
</evidence>
<dbReference type="InterPro" id="IPR010402">
    <property type="entry name" value="CCT_domain"/>
</dbReference>
<evidence type="ECO:0000259" key="11">
    <source>
        <dbReference type="PROSITE" id="PS51017"/>
    </source>
</evidence>
<dbReference type="GO" id="GO:0006355">
    <property type="term" value="P:regulation of DNA-templated transcription"/>
    <property type="evidence" value="ECO:0000318"/>
    <property type="project" value="GO_Central"/>
</dbReference>
<feature type="domain" description="B box-type" evidence="10">
    <location>
        <begin position="14"/>
        <end position="61"/>
    </location>
</feature>
<feature type="domain" description="CCT" evidence="11">
    <location>
        <begin position="369"/>
        <end position="411"/>
    </location>
</feature>
<dbReference type="Gramene" id="mRNA:HanXRQr2_Chr06g0245151">
    <property type="protein sequence ID" value="mRNA:HanXRQr2_Chr06g0245151"/>
    <property type="gene ID" value="HanXRQr2_Chr06g0245151"/>
</dbReference>
<evidence type="ECO:0000259" key="10">
    <source>
        <dbReference type="PROSITE" id="PS50119"/>
    </source>
</evidence>
<dbReference type="CDD" id="cd19821">
    <property type="entry name" value="Bbox1_BBX-like"/>
    <property type="match status" value="1"/>
</dbReference>
<keyword evidence="3" id="KW-0479">Metal-binding</keyword>
<evidence type="ECO:0000313" key="12">
    <source>
        <dbReference type="EMBL" id="KAF5801187.1"/>
    </source>
</evidence>
<reference evidence="13" key="2">
    <citation type="submission" date="2017-02" db="EMBL/GenBank/DDBJ databases">
        <title>Sunflower complete genome.</title>
        <authorList>
            <person name="Langlade N."/>
            <person name="Munos S."/>
        </authorList>
    </citation>
    <scope>NUCLEOTIDE SEQUENCE [LARGE SCALE GENOMIC DNA]</scope>
    <source>
        <tissue evidence="13">Leaves</tissue>
    </source>
</reference>
<dbReference type="GO" id="GO:0008270">
    <property type="term" value="F:zinc ion binding"/>
    <property type="evidence" value="ECO:0007669"/>
    <property type="project" value="UniProtKB-KW"/>
</dbReference>
<dbReference type="GO" id="GO:0005634">
    <property type="term" value="C:nucleus"/>
    <property type="evidence" value="ECO:0000318"/>
    <property type="project" value="GO_Central"/>
</dbReference>
<organism evidence="13 14">
    <name type="scientific">Helianthus annuus</name>
    <name type="common">Common sunflower</name>
    <dbReference type="NCBI Taxonomy" id="4232"/>
    <lineage>
        <taxon>Eukaryota</taxon>
        <taxon>Viridiplantae</taxon>
        <taxon>Streptophyta</taxon>
        <taxon>Embryophyta</taxon>
        <taxon>Tracheophyta</taxon>
        <taxon>Spermatophyta</taxon>
        <taxon>Magnoliopsida</taxon>
        <taxon>eudicotyledons</taxon>
        <taxon>Gunneridae</taxon>
        <taxon>Pentapetalae</taxon>
        <taxon>asterids</taxon>
        <taxon>campanulids</taxon>
        <taxon>Asterales</taxon>
        <taxon>Asteraceae</taxon>
        <taxon>Asteroideae</taxon>
        <taxon>Heliantheae alliance</taxon>
        <taxon>Heliantheae</taxon>
        <taxon>Helianthus</taxon>
    </lineage>
</organism>
<dbReference type="OMA" id="ELCHERK"/>
<dbReference type="PANTHER" id="PTHR31874:SF55">
    <property type="entry name" value="ZINC FINGER PROTEIN CONSTANS-LIKE 7"/>
    <property type="match status" value="1"/>
</dbReference>
<dbReference type="PANTHER" id="PTHR31874">
    <property type="entry name" value="CCT MOTIF FAMILY PROTEIN, EXPRESSED"/>
    <property type="match status" value="1"/>
</dbReference>
<proteinExistence type="inferred from homology"/>
<dbReference type="STRING" id="4232.A0A251UGN7"/>
<keyword evidence="5" id="KW-0862">Zinc</keyword>
<evidence type="ECO:0000256" key="4">
    <source>
        <dbReference type="ARBA" id="ARBA00022771"/>
    </source>
</evidence>
<feature type="compositionally biased region" description="Basic residues" evidence="9">
    <location>
        <begin position="82"/>
        <end position="95"/>
    </location>
</feature>
<name>A0A251UGN7_HELAN</name>
<evidence type="ECO:0000256" key="6">
    <source>
        <dbReference type="ARBA" id="ARBA00023242"/>
    </source>
</evidence>